<dbReference type="OrthoDB" id="10252707at2759"/>
<protein>
    <recommendedName>
        <fullName evidence="6">MIF4G domain-containing protein</fullName>
    </recommendedName>
</protein>
<dbReference type="AlphaFoldDB" id="A0A0C9UKP4"/>
<feature type="domain" description="MIF4G-like type 2" evidence="3">
    <location>
        <begin position="543"/>
        <end position="828"/>
    </location>
</feature>
<dbReference type="Gene3D" id="1.25.40.180">
    <property type="match status" value="3"/>
</dbReference>
<dbReference type="GO" id="GO:0006406">
    <property type="term" value="P:mRNA export from nucleus"/>
    <property type="evidence" value="ECO:0007669"/>
    <property type="project" value="InterPro"/>
</dbReference>
<keyword evidence="5" id="KW-1185">Reference proteome</keyword>
<dbReference type="EMBL" id="KN837387">
    <property type="protein sequence ID" value="KIJ26031.1"/>
    <property type="molecule type" value="Genomic_DNA"/>
</dbReference>
<reference evidence="4 5" key="1">
    <citation type="submission" date="2014-06" db="EMBL/GenBank/DDBJ databases">
        <title>Evolutionary Origins and Diversification of the Mycorrhizal Mutualists.</title>
        <authorList>
            <consortium name="DOE Joint Genome Institute"/>
            <consortium name="Mycorrhizal Genomics Consortium"/>
            <person name="Kohler A."/>
            <person name="Kuo A."/>
            <person name="Nagy L.G."/>
            <person name="Floudas D."/>
            <person name="Copeland A."/>
            <person name="Barry K.W."/>
            <person name="Cichocki N."/>
            <person name="Veneault-Fourrey C."/>
            <person name="LaButti K."/>
            <person name="Lindquist E.A."/>
            <person name="Lipzen A."/>
            <person name="Lundell T."/>
            <person name="Morin E."/>
            <person name="Murat C."/>
            <person name="Riley R."/>
            <person name="Ohm R."/>
            <person name="Sun H."/>
            <person name="Tunlid A."/>
            <person name="Henrissat B."/>
            <person name="Grigoriev I.V."/>
            <person name="Hibbett D.S."/>
            <person name="Martin F."/>
        </authorList>
    </citation>
    <scope>NUCLEOTIDE SEQUENCE [LARGE SCALE GENOMIC DNA]</scope>
    <source>
        <strain evidence="4 5">SS14</strain>
    </source>
</reference>
<evidence type="ECO:0000259" key="2">
    <source>
        <dbReference type="Pfam" id="PF09088"/>
    </source>
</evidence>
<dbReference type="SUPFAM" id="SSF48371">
    <property type="entry name" value="ARM repeat"/>
    <property type="match status" value="3"/>
</dbReference>
<evidence type="ECO:0000259" key="3">
    <source>
        <dbReference type="Pfam" id="PF09090"/>
    </source>
</evidence>
<dbReference type="HOGENOM" id="CLU_004991_0_0_1"/>
<feature type="compositionally biased region" description="Basic residues" evidence="1">
    <location>
        <begin position="1"/>
        <end position="10"/>
    </location>
</feature>
<feature type="region of interest" description="Disordered" evidence="1">
    <location>
        <begin position="1"/>
        <end position="22"/>
    </location>
</feature>
<evidence type="ECO:0000256" key="1">
    <source>
        <dbReference type="SAM" id="MobiDB-lite"/>
    </source>
</evidence>
<proteinExistence type="predicted"/>
<dbReference type="GO" id="GO:0005634">
    <property type="term" value="C:nucleus"/>
    <property type="evidence" value="ECO:0007669"/>
    <property type="project" value="TreeGrafter"/>
</dbReference>
<dbReference type="Pfam" id="PF09088">
    <property type="entry name" value="MIF4G_like"/>
    <property type="match status" value="1"/>
</dbReference>
<dbReference type="Pfam" id="PF09090">
    <property type="entry name" value="MIF4G_like_2"/>
    <property type="match status" value="1"/>
</dbReference>
<dbReference type="InterPro" id="IPR027159">
    <property type="entry name" value="CBP80"/>
</dbReference>
<evidence type="ECO:0000313" key="5">
    <source>
        <dbReference type="Proteomes" id="UP000054279"/>
    </source>
</evidence>
<gene>
    <name evidence="4" type="ORF">M422DRAFT_272943</name>
</gene>
<name>A0A0C9UKP4_SPHS4</name>
<evidence type="ECO:0000313" key="4">
    <source>
        <dbReference type="EMBL" id="KIJ26031.1"/>
    </source>
</evidence>
<organism evidence="4 5">
    <name type="scientific">Sphaerobolus stellatus (strain SS14)</name>
    <dbReference type="NCBI Taxonomy" id="990650"/>
    <lineage>
        <taxon>Eukaryota</taxon>
        <taxon>Fungi</taxon>
        <taxon>Dikarya</taxon>
        <taxon>Basidiomycota</taxon>
        <taxon>Agaricomycotina</taxon>
        <taxon>Agaricomycetes</taxon>
        <taxon>Phallomycetidae</taxon>
        <taxon>Geastrales</taxon>
        <taxon>Sphaerobolaceae</taxon>
        <taxon>Sphaerobolus</taxon>
    </lineage>
</organism>
<dbReference type="GO" id="GO:0003729">
    <property type="term" value="F:mRNA binding"/>
    <property type="evidence" value="ECO:0007669"/>
    <property type="project" value="TreeGrafter"/>
</dbReference>
<feature type="compositionally biased region" description="Basic and acidic residues" evidence="1">
    <location>
        <begin position="11"/>
        <end position="22"/>
    </location>
</feature>
<evidence type="ECO:0008006" key="6">
    <source>
        <dbReference type="Google" id="ProtNLM"/>
    </source>
</evidence>
<dbReference type="InterPro" id="IPR015174">
    <property type="entry name" value="MIF4G-like_typ-2"/>
</dbReference>
<dbReference type="InterPro" id="IPR016024">
    <property type="entry name" value="ARM-type_fold"/>
</dbReference>
<sequence>MPPGRHNRGRYRGDDYREPVETPEQKLRNAIIKLGDNPDFLTQDLQRFSHNLTTYNRDKISIIAEAFRISVTEEPFKTPYYAALLVLLHQPIPETPVEDEQEPAVELTPIGRPVLEDFWKGFQAFLDNQAWRELRLCIHFFAHLALANIISPTSLLALLQSFAAVLEEPGVSYGRALKAGLCVGEGLLLAGRVLYAQSPETVEEIINSLNAFTDSVQSSKILVRPFVQLHDLDSSSSIHDNEVLMSLISALQAQAKSNFSEDIWVLPQPLSEFPSLSSDVAPPFDLPSVLVPPEVFEMDTELGGTIYEENKSSIKKEELPRYHLTLFDNEITPDLTTPNGYVMRSLLNDVIDIFEVNRKECARLLLEMPRWFASGVFKPKPGTEIDPADEPKFEKAWQLESTIIETILSGMLIVPTPEHKPLYYFALITELCKLSPPTVGPAVGKSIRRLHSYLTDGLDVEMAQRFSEWFAVHMSNFNFQWVWKEWVPDLALPVCHPKRTFVRRATEYEVRLAYHDRILKTLPEAMSAPEAGVMPAQAPGPEFDYDDPSNPHYDSAQSLLSLLRGRSNVTEVMNHVETMKNNFIDNGETEQRASTLIRSMVMQSLLHIGSRSFSHFLNAMERYLQLLRTISVAEGKADLLDAAGDFWRKNSQLIIVVFDKLMQYQIVDPTNVVVWAFAPRQSKRGLPGLTTDEWQLVKAAIDKSIGRVAISKRRLAALRKEEDDARARVKAGTDGGVGMDVDAEMKEEAVEQSPALATALKGYSTLTQEQKNTLARVLSEFVSALKSSSHILNDDAWHKRSSWEQPEWGPWETWGWYRHFLRLYSPHLRNYVTSLETVSFDGLEDTEATRLLKRLWSTALGQE</sequence>
<dbReference type="PANTHER" id="PTHR12412">
    <property type="entry name" value="CAP BINDING PROTEIN"/>
    <property type="match status" value="1"/>
</dbReference>
<accession>A0A0C9UKP4</accession>
<dbReference type="PANTHER" id="PTHR12412:SF2">
    <property type="entry name" value="NUCLEAR CAP-BINDING PROTEIN SUBUNIT 1"/>
    <property type="match status" value="1"/>
</dbReference>
<dbReference type="GO" id="GO:0000339">
    <property type="term" value="F:RNA cap binding"/>
    <property type="evidence" value="ECO:0007669"/>
    <property type="project" value="InterPro"/>
</dbReference>
<dbReference type="GO" id="GO:0005846">
    <property type="term" value="C:nuclear cap binding complex"/>
    <property type="evidence" value="ECO:0007669"/>
    <property type="project" value="InterPro"/>
</dbReference>
<dbReference type="Proteomes" id="UP000054279">
    <property type="component" value="Unassembled WGS sequence"/>
</dbReference>
<feature type="domain" description="MIF4G-like type 1" evidence="2">
    <location>
        <begin position="333"/>
        <end position="524"/>
    </location>
</feature>
<dbReference type="GO" id="GO:0000184">
    <property type="term" value="P:nuclear-transcribed mRNA catabolic process, nonsense-mediated decay"/>
    <property type="evidence" value="ECO:0007669"/>
    <property type="project" value="TreeGrafter"/>
</dbReference>
<dbReference type="InterPro" id="IPR015172">
    <property type="entry name" value="MIF4G-like_typ-1"/>
</dbReference>